<dbReference type="EMBL" id="OCNF01000004">
    <property type="protein sequence ID" value="SOD66621.1"/>
    <property type="molecule type" value="Genomic_DNA"/>
</dbReference>
<dbReference type="OrthoDB" id="8613396at2"/>
<dbReference type="Proteomes" id="UP000219669">
    <property type="component" value="Unassembled WGS sequence"/>
</dbReference>
<evidence type="ECO:0000313" key="2">
    <source>
        <dbReference type="Proteomes" id="UP000219669"/>
    </source>
</evidence>
<name>A0A286E6W2_9NEIS</name>
<protein>
    <submittedName>
        <fullName evidence="1">Toxin YafO, type II toxin-antitoxin system</fullName>
    </submittedName>
</protein>
<proteinExistence type="predicted"/>
<keyword evidence="2" id="KW-1185">Reference proteome</keyword>
<reference evidence="1 2" key="1">
    <citation type="submission" date="2017-09" db="EMBL/GenBank/DDBJ databases">
        <authorList>
            <person name="Ehlers B."/>
            <person name="Leendertz F.H."/>
        </authorList>
    </citation>
    <scope>NUCLEOTIDE SEQUENCE [LARGE SCALE GENOMIC DNA]</scope>
    <source>
        <strain evidence="1 2">DSM 16848</strain>
    </source>
</reference>
<dbReference type="Pfam" id="PF13957">
    <property type="entry name" value="YafO_toxin"/>
    <property type="match status" value="1"/>
</dbReference>
<dbReference type="InterPro" id="IPR020353">
    <property type="entry name" value="Toxin_YafO"/>
</dbReference>
<gene>
    <name evidence="1" type="ORF">SAMN02746062_00670</name>
</gene>
<dbReference type="AlphaFoldDB" id="A0A286E6W2"/>
<sequence>MILRVDITANLRTSLRHADVFISEFRQWKSTGETGENDFYLFGKDGAYTTPQVNGEPYVLRHVHLLPLTDTTQLAKWQRNWQTGARRTSNRALVYVQDGNRFLLIDILNEPFAHEIAQMKTEQHRLIMRNFAKIAEQYIYHHEIIA</sequence>
<organism evidence="1 2">
    <name type="scientific">Alysiella filiformis DSM 16848</name>
    <dbReference type="NCBI Taxonomy" id="1120981"/>
    <lineage>
        <taxon>Bacteria</taxon>
        <taxon>Pseudomonadati</taxon>
        <taxon>Pseudomonadota</taxon>
        <taxon>Betaproteobacteria</taxon>
        <taxon>Neisseriales</taxon>
        <taxon>Neisseriaceae</taxon>
        <taxon>Alysiella</taxon>
    </lineage>
</organism>
<accession>A0A286E6W2</accession>
<evidence type="ECO:0000313" key="1">
    <source>
        <dbReference type="EMBL" id="SOD66621.1"/>
    </source>
</evidence>